<evidence type="ECO:0000313" key="6">
    <source>
        <dbReference type="Proteomes" id="UP000269591"/>
    </source>
</evidence>
<evidence type="ECO:0000256" key="2">
    <source>
        <dbReference type="ARBA" id="ARBA00022723"/>
    </source>
</evidence>
<dbReference type="InterPro" id="IPR036412">
    <property type="entry name" value="HAD-like_sf"/>
</dbReference>
<keyword evidence="2" id="KW-0479">Metal-binding</keyword>
<accession>A0A3N0AYA3</accession>
<dbReference type="Gene3D" id="1.20.1440.100">
    <property type="entry name" value="SG protein - dephosphorylation function"/>
    <property type="match status" value="1"/>
</dbReference>
<dbReference type="Pfam" id="PF12710">
    <property type="entry name" value="HAD"/>
    <property type="match status" value="1"/>
</dbReference>
<keyword evidence="4" id="KW-0460">Magnesium</keyword>
<keyword evidence="6" id="KW-1185">Reference proteome</keyword>
<name>A0A3N0AYA3_9ACTN</name>
<dbReference type="NCBIfam" id="TIGR01490">
    <property type="entry name" value="HAD-SF-IB-hyp1"/>
    <property type="match status" value="1"/>
</dbReference>
<proteinExistence type="inferred from homology"/>
<comment type="caution">
    <text evidence="5">The sequence shown here is derived from an EMBL/GenBank/DDBJ whole genome shotgun (WGS) entry which is preliminary data.</text>
</comment>
<dbReference type="NCBIfam" id="TIGR01488">
    <property type="entry name" value="HAD-SF-IB"/>
    <property type="match status" value="1"/>
</dbReference>
<evidence type="ECO:0000256" key="3">
    <source>
        <dbReference type="ARBA" id="ARBA00022801"/>
    </source>
</evidence>
<dbReference type="InterPro" id="IPR023214">
    <property type="entry name" value="HAD_sf"/>
</dbReference>
<dbReference type="GO" id="GO:0046872">
    <property type="term" value="F:metal ion binding"/>
    <property type="evidence" value="ECO:0007669"/>
    <property type="project" value="UniProtKB-KW"/>
</dbReference>
<reference evidence="6" key="1">
    <citation type="submission" date="2018-05" db="EMBL/GenBank/DDBJ databases">
        <title>Genome Sequencing of selected type strains of the family Eggerthellaceae.</title>
        <authorList>
            <person name="Danylec N."/>
            <person name="Stoll D.A."/>
            <person name="Doetsch A."/>
            <person name="Huch M."/>
        </authorList>
    </citation>
    <scope>NUCLEOTIDE SEQUENCE [LARGE SCALE GENOMIC DNA]</scope>
    <source>
        <strain evidence="6">DSM 24851</strain>
    </source>
</reference>
<dbReference type="PANTHER" id="PTHR43344:SF13">
    <property type="entry name" value="PHOSPHATASE RV3661-RELATED"/>
    <property type="match status" value="1"/>
</dbReference>
<dbReference type="Proteomes" id="UP000269591">
    <property type="component" value="Unassembled WGS sequence"/>
</dbReference>
<sequence length="233" mass="26128">MSGSTLHKIAAFDFDGTSIRGNSPVLLVRYLLRDKLLGKRVTAKIASWGIAYKLRLPQNEAWVRGLVFTAFEGLPQREADEYLRAFYDEVIAGQDRFRPQADAAMRALREQGVEVLVVSATFEPIIQRAQELHPFDGFIATKMAVDEHGCYTTHVDGPCVEGQEKVNCIRAYADARYGVGNWELVEAYGDHHSDAPLLSAATRGFAVCPDNPLEREARRRGWTVLDWSEDVKN</sequence>
<organism evidence="5 6">
    <name type="scientific">Slackia equolifaciens</name>
    <dbReference type="NCBI Taxonomy" id="498718"/>
    <lineage>
        <taxon>Bacteria</taxon>
        <taxon>Bacillati</taxon>
        <taxon>Actinomycetota</taxon>
        <taxon>Coriobacteriia</taxon>
        <taxon>Eggerthellales</taxon>
        <taxon>Eggerthellaceae</taxon>
        <taxon>Slackia</taxon>
    </lineage>
</organism>
<comment type="similarity">
    <text evidence="1">Belongs to the HAD-like hydrolase superfamily. SerB family.</text>
</comment>
<dbReference type="InterPro" id="IPR050582">
    <property type="entry name" value="HAD-like_SerB"/>
</dbReference>
<dbReference type="Gene3D" id="3.40.50.1000">
    <property type="entry name" value="HAD superfamily/HAD-like"/>
    <property type="match status" value="1"/>
</dbReference>
<evidence type="ECO:0000256" key="4">
    <source>
        <dbReference type="ARBA" id="ARBA00022842"/>
    </source>
</evidence>
<dbReference type="RefSeq" id="WP_123208966.1">
    <property type="nucleotide sequence ID" value="NZ_JBHTHO010000003.1"/>
</dbReference>
<keyword evidence="3 5" id="KW-0378">Hydrolase</keyword>
<dbReference type="OrthoDB" id="25607at2"/>
<dbReference type="EMBL" id="QIBX01000010">
    <property type="protein sequence ID" value="RNL39837.1"/>
    <property type="molecule type" value="Genomic_DNA"/>
</dbReference>
<evidence type="ECO:0000313" key="5">
    <source>
        <dbReference type="EMBL" id="RNL39837.1"/>
    </source>
</evidence>
<dbReference type="GO" id="GO:0016787">
    <property type="term" value="F:hydrolase activity"/>
    <property type="evidence" value="ECO:0007669"/>
    <property type="project" value="UniProtKB-KW"/>
</dbReference>
<gene>
    <name evidence="5" type="ORF">DMP06_06705</name>
</gene>
<dbReference type="AlphaFoldDB" id="A0A3N0AYA3"/>
<dbReference type="SUPFAM" id="SSF56784">
    <property type="entry name" value="HAD-like"/>
    <property type="match status" value="1"/>
</dbReference>
<dbReference type="InterPro" id="IPR006385">
    <property type="entry name" value="HAD_hydro_SerB1"/>
</dbReference>
<protein>
    <submittedName>
        <fullName evidence="5">HAD-IB family hydrolase</fullName>
    </submittedName>
</protein>
<dbReference type="PANTHER" id="PTHR43344">
    <property type="entry name" value="PHOSPHOSERINE PHOSPHATASE"/>
    <property type="match status" value="1"/>
</dbReference>
<evidence type="ECO:0000256" key="1">
    <source>
        <dbReference type="ARBA" id="ARBA00009184"/>
    </source>
</evidence>